<evidence type="ECO:0000313" key="4">
    <source>
        <dbReference type="Proteomes" id="UP001057498"/>
    </source>
</evidence>
<dbReference type="RefSeq" id="WP_251969365.1">
    <property type="nucleotide sequence ID" value="NZ_AP025730.1"/>
</dbReference>
<organism evidence="3 4">
    <name type="scientific">Sphaerotilus microaerophilus</name>
    <dbReference type="NCBI Taxonomy" id="2914710"/>
    <lineage>
        <taxon>Bacteria</taxon>
        <taxon>Pseudomonadati</taxon>
        <taxon>Pseudomonadota</taxon>
        <taxon>Betaproteobacteria</taxon>
        <taxon>Burkholderiales</taxon>
        <taxon>Sphaerotilaceae</taxon>
        <taxon>Sphaerotilus</taxon>
    </lineage>
</organism>
<sequence>MTQGQLLLGQNLSPAGAPAQPLDIASSPTDPETACNSGPFMVEVAGLALDDGASLQEAGMSVSNGSAELQIVKVDDGGVNARILARQAQADFRRIEAASVKMPVRFTSAEGKRLFVRMFNTLQLNTHFISVIARTRIDADEITRIELALRGQLEQVTEKLNRAIDEAEVLFRAHGITAPATYDALPLELDVHVLSSLSRRYLEVLGKLDQLMPLLQTLEIHEVLSAQQLDSQRAALKRQVRNVANGARSQATALRRRMNQMSRQAAGAQGQAVDGIDAEGQVDPNEQQVPAADAAPAPPLVTDGFIDGMFQGVDEPGEAESPPQAPEPLPSLDGDAGLALERGRPAP</sequence>
<protein>
    <recommendedName>
        <fullName evidence="5">DUF1845 domain-containing protein</fullName>
    </recommendedName>
</protein>
<feature type="region of interest" description="Disordered" evidence="2">
    <location>
        <begin position="288"/>
        <end position="347"/>
    </location>
</feature>
<feature type="region of interest" description="Disordered" evidence="2">
    <location>
        <begin position="10"/>
        <end position="33"/>
    </location>
</feature>
<evidence type="ECO:0008006" key="5">
    <source>
        <dbReference type="Google" id="ProtNLM"/>
    </source>
</evidence>
<evidence type="ECO:0000313" key="3">
    <source>
        <dbReference type="EMBL" id="BDI06047.1"/>
    </source>
</evidence>
<feature type="coiled-coil region" evidence="1">
    <location>
        <begin position="244"/>
        <end position="271"/>
    </location>
</feature>
<keyword evidence="1" id="KW-0175">Coiled coil</keyword>
<accession>A0ABM7YNI2</accession>
<reference evidence="3" key="1">
    <citation type="submission" date="2022-04" db="EMBL/GenBank/DDBJ databases">
        <title>Whole genome sequence of Sphaerotilus sp. FB-5.</title>
        <authorList>
            <person name="Takeda M."/>
            <person name="Narihara S."/>
            <person name="Akimoto M."/>
            <person name="Akimoto R."/>
            <person name="Nishiyashiki S."/>
            <person name="Murakami T."/>
        </authorList>
    </citation>
    <scope>NUCLEOTIDE SEQUENCE</scope>
    <source>
        <strain evidence="3">FB-5</strain>
    </source>
</reference>
<name>A0ABM7YNI2_9BURK</name>
<evidence type="ECO:0000256" key="2">
    <source>
        <dbReference type="SAM" id="MobiDB-lite"/>
    </source>
</evidence>
<dbReference type="Proteomes" id="UP001057498">
    <property type="component" value="Chromosome"/>
</dbReference>
<gene>
    <name evidence="3" type="ORF">CATMQ487_30170</name>
</gene>
<proteinExistence type="predicted"/>
<keyword evidence="4" id="KW-1185">Reference proteome</keyword>
<dbReference type="EMBL" id="AP025730">
    <property type="protein sequence ID" value="BDI06047.1"/>
    <property type="molecule type" value="Genomic_DNA"/>
</dbReference>
<evidence type="ECO:0000256" key="1">
    <source>
        <dbReference type="SAM" id="Coils"/>
    </source>
</evidence>